<name>A0A1X7RZD9_ZYMT9</name>
<sequence>MNEYKRRSDYPYLHEDMEAPSPASIELIDDLLDAETLPMEMTLPQEEVDRIAIREYLYWKIDFLDEDNKMTRELSAKHSVPTPPEFTTSTVDMLYLGTQARGPVTILELIRRVRLLKVHTAWTMERLKCTLALRRSHDIIGIGEAQDTSEKCVRPREVEANFRRQRKAYRMMR</sequence>
<protein>
    <submittedName>
        <fullName evidence="1">Uncharacterized protein</fullName>
    </submittedName>
</protein>
<gene>
    <name evidence="1" type="ORF">ZT3D7_G7957</name>
</gene>
<accession>A0A1X7RZD9</accession>
<reference evidence="1 2" key="1">
    <citation type="submission" date="2016-06" db="EMBL/GenBank/DDBJ databases">
        <authorList>
            <person name="Kjaerup R.B."/>
            <person name="Dalgaard T.S."/>
            <person name="Juul-Madsen H.R."/>
        </authorList>
    </citation>
    <scope>NUCLEOTIDE SEQUENCE [LARGE SCALE GENOMIC DNA]</scope>
</reference>
<dbReference type="AlphaFoldDB" id="A0A1X7RZD9"/>
<organism evidence="1 2">
    <name type="scientific">Zymoseptoria tritici (strain ST99CH_3D7)</name>
    <dbReference type="NCBI Taxonomy" id="1276538"/>
    <lineage>
        <taxon>Eukaryota</taxon>
        <taxon>Fungi</taxon>
        <taxon>Dikarya</taxon>
        <taxon>Ascomycota</taxon>
        <taxon>Pezizomycotina</taxon>
        <taxon>Dothideomycetes</taxon>
        <taxon>Dothideomycetidae</taxon>
        <taxon>Mycosphaerellales</taxon>
        <taxon>Mycosphaerellaceae</taxon>
        <taxon>Zymoseptoria</taxon>
    </lineage>
</organism>
<proteinExistence type="predicted"/>
<evidence type="ECO:0000313" key="2">
    <source>
        <dbReference type="Proteomes" id="UP000215127"/>
    </source>
</evidence>
<dbReference type="Proteomes" id="UP000215127">
    <property type="component" value="Chromosome 7"/>
</dbReference>
<evidence type="ECO:0000313" key="1">
    <source>
        <dbReference type="EMBL" id="SMQ52804.1"/>
    </source>
</evidence>
<keyword evidence="2" id="KW-1185">Reference proteome</keyword>
<dbReference type="EMBL" id="LT853698">
    <property type="protein sequence ID" value="SMQ52804.1"/>
    <property type="molecule type" value="Genomic_DNA"/>
</dbReference>